<evidence type="ECO:0000259" key="8">
    <source>
        <dbReference type="PROSITE" id="PS50067"/>
    </source>
</evidence>
<dbReference type="InterPro" id="IPR001752">
    <property type="entry name" value="Kinesin_motor_dom"/>
</dbReference>
<organism evidence="9 10">
    <name type="scientific">Vigna mungo</name>
    <name type="common">Black gram</name>
    <name type="synonym">Phaseolus mungo</name>
    <dbReference type="NCBI Taxonomy" id="3915"/>
    <lineage>
        <taxon>Eukaryota</taxon>
        <taxon>Viridiplantae</taxon>
        <taxon>Streptophyta</taxon>
        <taxon>Embryophyta</taxon>
        <taxon>Tracheophyta</taxon>
        <taxon>Spermatophyta</taxon>
        <taxon>Magnoliopsida</taxon>
        <taxon>eudicotyledons</taxon>
        <taxon>Gunneridae</taxon>
        <taxon>Pentapetalae</taxon>
        <taxon>rosids</taxon>
        <taxon>fabids</taxon>
        <taxon>Fabales</taxon>
        <taxon>Fabaceae</taxon>
        <taxon>Papilionoideae</taxon>
        <taxon>50 kb inversion clade</taxon>
        <taxon>NPAAA clade</taxon>
        <taxon>indigoferoid/millettioid clade</taxon>
        <taxon>Phaseoleae</taxon>
        <taxon>Vigna</taxon>
    </lineage>
</organism>
<reference evidence="9 10" key="1">
    <citation type="journal article" date="2023" name="Life. Sci Alliance">
        <title>Evolutionary insights into 3D genome organization and epigenetic landscape of Vigna mungo.</title>
        <authorList>
            <person name="Junaid A."/>
            <person name="Singh B."/>
            <person name="Bhatia S."/>
        </authorList>
    </citation>
    <scope>NUCLEOTIDE SEQUENCE [LARGE SCALE GENOMIC DNA]</scope>
    <source>
        <strain evidence="9">Urdbean</strain>
    </source>
</reference>
<evidence type="ECO:0000313" key="10">
    <source>
        <dbReference type="Proteomes" id="UP001374535"/>
    </source>
</evidence>
<comment type="similarity">
    <text evidence="4 5">Belongs to the TRAFAC class myosin-kinesin ATPase superfamily. Kinesin family.</text>
</comment>
<keyword evidence="1 5" id="KW-0547">Nucleotide-binding</keyword>
<keyword evidence="3 5" id="KW-0505">Motor protein</keyword>
<dbReference type="GO" id="GO:0008017">
    <property type="term" value="F:microtubule binding"/>
    <property type="evidence" value="ECO:0007669"/>
    <property type="project" value="InterPro"/>
</dbReference>
<dbReference type="InterPro" id="IPR027640">
    <property type="entry name" value="Kinesin-like_fam"/>
</dbReference>
<keyword evidence="10" id="KW-1185">Reference proteome</keyword>
<keyword evidence="2 5" id="KW-0067">ATP-binding</keyword>
<dbReference type="PROSITE" id="PS00411">
    <property type="entry name" value="KINESIN_MOTOR_1"/>
    <property type="match status" value="1"/>
</dbReference>
<evidence type="ECO:0000256" key="4">
    <source>
        <dbReference type="PROSITE-ProRule" id="PRU00283"/>
    </source>
</evidence>
<dbReference type="InterPro" id="IPR019821">
    <property type="entry name" value="Kinesin_motor_CS"/>
</dbReference>
<accession>A0AAQ3PB82</accession>
<evidence type="ECO:0000256" key="2">
    <source>
        <dbReference type="ARBA" id="ARBA00022840"/>
    </source>
</evidence>
<dbReference type="Gene3D" id="3.40.850.10">
    <property type="entry name" value="Kinesin motor domain"/>
    <property type="match status" value="1"/>
</dbReference>
<dbReference type="InterPro" id="IPR027417">
    <property type="entry name" value="P-loop_NTPase"/>
</dbReference>
<gene>
    <name evidence="9" type="ORF">V8G54_003135</name>
</gene>
<dbReference type="Gene3D" id="6.10.250.760">
    <property type="match status" value="1"/>
</dbReference>
<evidence type="ECO:0000313" key="9">
    <source>
        <dbReference type="EMBL" id="WVZ24591.1"/>
    </source>
</evidence>
<dbReference type="PANTHER" id="PTHR47972:SF16">
    <property type="entry name" value="KINESIN-LIKE PROTEIN"/>
    <property type="match status" value="1"/>
</dbReference>
<evidence type="ECO:0000256" key="3">
    <source>
        <dbReference type="ARBA" id="ARBA00023175"/>
    </source>
</evidence>
<dbReference type="Pfam" id="PF00225">
    <property type="entry name" value="Kinesin"/>
    <property type="match status" value="1"/>
</dbReference>
<dbReference type="GO" id="GO:0005874">
    <property type="term" value="C:microtubule"/>
    <property type="evidence" value="ECO:0007669"/>
    <property type="project" value="UniProtKB-KW"/>
</dbReference>
<dbReference type="InterPro" id="IPR036961">
    <property type="entry name" value="Kinesin_motor_dom_sf"/>
</dbReference>
<dbReference type="GO" id="GO:0003777">
    <property type="term" value="F:microtubule motor activity"/>
    <property type="evidence" value="ECO:0007669"/>
    <property type="project" value="InterPro"/>
</dbReference>
<dbReference type="PANTHER" id="PTHR47972">
    <property type="entry name" value="KINESIN-LIKE PROTEIN KLP-3"/>
    <property type="match status" value="1"/>
</dbReference>
<feature type="region of interest" description="Disordered" evidence="7">
    <location>
        <begin position="410"/>
        <end position="436"/>
    </location>
</feature>
<evidence type="ECO:0000256" key="1">
    <source>
        <dbReference type="ARBA" id="ARBA00022741"/>
    </source>
</evidence>
<dbReference type="EMBL" id="CP144700">
    <property type="protein sequence ID" value="WVZ24591.1"/>
    <property type="molecule type" value="Genomic_DNA"/>
</dbReference>
<feature type="domain" description="Kinesin motor" evidence="8">
    <location>
        <begin position="304"/>
        <end position="403"/>
    </location>
</feature>
<dbReference type="GO" id="GO:0005524">
    <property type="term" value="F:ATP binding"/>
    <property type="evidence" value="ECO:0007669"/>
    <property type="project" value="UniProtKB-KW"/>
</dbReference>
<keyword evidence="5" id="KW-0493">Microtubule</keyword>
<comment type="caution">
    <text evidence="4">Lacks conserved residue(s) required for the propagation of feature annotation.</text>
</comment>
<evidence type="ECO:0000256" key="7">
    <source>
        <dbReference type="SAM" id="MobiDB-lite"/>
    </source>
</evidence>
<evidence type="ECO:0000256" key="6">
    <source>
        <dbReference type="SAM" id="Coils"/>
    </source>
</evidence>
<dbReference type="PROSITE" id="PS50067">
    <property type="entry name" value="KINESIN_MOTOR_2"/>
    <property type="match status" value="1"/>
</dbReference>
<proteinExistence type="inferred from homology"/>
<name>A0AAQ3PB82_VIGMU</name>
<evidence type="ECO:0000256" key="5">
    <source>
        <dbReference type="RuleBase" id="RU000394"/>
    </source>
</evidence>
<dbReference type="GO" id="GO:0007018">
    <property type="term" value="P:microtubule-based movement"/>
    <property type="evidence" value="ECO:0007669"/>
    <property type="project" value="InterPro"/>
</dbReference>
<keyword evidence="6" id="KW-0175">Coiled coil</keyword>
<dbReference type="PRINTS" id="PR00380">
    <property type="entry name" value="KINESINHEAVY"/>
</dbReference>
<sequence length="436" mass="48988">MQFGSSNTAVFFKMRVAGVLHIFQFETKQGEEICVALQTHINDVMLRRYSKARSAAGAGSLNGAIPNNSSKPPNMELYEKHVQDLSKLIEESQKNADQLLEELRVKQRQEEKMQEELDGLKESLKADKQNLDSVTSDRDRLRSLCYEKDKELQAAILDKRNMESRMAKLSNAVIEKTAKKDLADAGNRQVTQKLEDELKVCKYELFAANETIKSLKSEIMILEQNLSALEKRNAGEISSLQWKLEQERKVVKSEANELERKLEGCRQELLAAKATISAKESELVSMQNNLKELEELREMKEGMLSFVDLAGSERVKKSGSTGSQLKEAQSINKSLSALADVISALSSGGQHTPYRNHKLTMLMSDSLGGNAKTLMYASRVRSIVNDPSKNVSSKEIARLKKLVAYWKQQAGKGPEFEDLEEIQDERPTKENGNGNR</sequence>
<dbReference type="SMART" id="SM00129">
    <property type="entry name" value="KISc"/>
    <property type="match status" value="1"/>
</dbReference>
<protein>
    <recommendedName>
        <fullName evidence="5">Kinesin-like protein</fullName>
    </recommendedName>
</protein>
<feature type="coiled-coil region" evidence="6">
    <location>
        <begin position="205"/>
        <end position="303"/>
    </location>
</feature>
<feature type="coiled-coil region" evidence="6">
    <location>
        <begin position="75"/>
        <end position="172"/>
    </location>
</feature>
<dbReference type="Proteomes" id="UP001374535">
    <property type="component" value="Chromosome 1"/>
</dbReference>
<dbReference type="SUPFAM" id="SSF52540">
    <property type="entry name" value="P-loop containing nucleoside triphosphate hydrolases"/>
    <property type="match status" value="1"/>
</dbReference>
<dbReference type="AlphaFoldDB" id="A0AAQ3PB82"/>